<comment type="caution">
    <text evidence="1">The sequence shown here is derived from an EMBL/GenBank/DDBJ whole genome shotgun (WGS) entry which is preliminary data.</text>
</comment>
<reference evidence="1" key="1">
    <citation type="submission" date="2021-06" db="EMBL/GenBank/DDBJ databases">
        <authorList>
            <person name="Kallberg Y."/>
            <person name="Tangrot J."/>
            <person name="Rosling A."/>
        </authorList>
    </citation>
    <scope>NUCLEOTIDE SEQUENCE</scope>
    <source>
        <strain evidence="1">AU212A</strain>
    </source>
</reference>
<dbReference type="Proteomes" id="UP000789860">
    <property type="component" value="Unassembled WGS sequence"/>
</dbReference>
<sequence>MGVPASIAGVSVGSSGVIIIVGGVKSEGQEETGLGGGKSDGDAVGAFYMFSGDGEDREGINEKIIQELVQHFNNCKGEEEEPNEHREPDQKGNNPLCQSCQRDEEHSSENKEPKKDRPNNNDEPNNPTPKQPNNINIIQLLDQLEKYFVDNDIKLIKRENEKLVIEYNNPNSNNTLTAQQQEQIIGGLAILGTLTKEFGSIIQQQKKVVDEYREYLTKRQRKGDDSFLIRVKNEINNKIKILRDPDFKELEPAVRKRELEDLQKARDIYERFFDFKGN</sequence>
<dbReference type="EMBL" id="CAJVPM010000317">
    <property type="protein sequence ID" value="CAG8441292.1"/>
    <property type="molecule type" value="Genomic_DNA"/>
</dbReference>
<organism evidence="1 2">
    <name type="scientific">Scutellospora calospora</name>
    <dbReference type="NCBI Taxonomy" id="85575"/>
    <lineage>
        <taxon>Eukaryota</taxon>
        <taxon>Fungi</taxon>
        <taxon>Fungi incertae sedis</taxon>
        <taxon>Mucoromycota</taxon>
        <taxon>Glomeromycotina</taxon>
        <taxon>Glomeromycetes</taxon>
        <taxon>Diversisporales</taxon>
        <taxon>Gigasporaceae</taxon>
        <taxon>Scutellospora</taxon>
    </lineage>
</organism>
<gene>
    <name evidence="1" type="ORF">SCALOS_LOCUS641</name>
</gene>
<name>A0ACA9JXW3_9GLOM</name>
<evidence type="ECO:0000313" key="1">
    <source>
        <dbReference type="EMBL" id="CAG8441292.1"/>
    </source>
</evidence>
<evidence type="ECO:0000313" key="2">
    <source>
        <dbReference type="Proteomes" id="UP000789860"/>
    </source>
</evidence>
<accession>A0ACA9JXW3</accession>
<keyword evidence="2" id="KW-1185">Reference proteome</keyword>
<proteinExistence type="predicted"/>
<protein>
    <submittedName>
        <fullName evidence="1">4580_t:CDS:1</fullName>
    </submittedName>
</protein>